<reference evidence="1" key="1">
    <citation type="journal article" date="2015" name="Nature">
        <title>Complex archaea that bridge the gap between prokaryotes and eukaryotes.</title>
        <authorList>
            <person name="Spang A."/>
            <person name="Saw J.H."/>
            <person name="Jorgensen S.L."/>
            <person name="Zaremba-Niedzwiedzka K."/>
            <person name="Martijn J."/>
            <person name="Lind A.E."/>
            <person name="van Eijk R."/>
            <person name="Schleper C."/>
            <person name="Guy L."/>
            <person name="Ettema T.J."/>
        </authorList>
    </citation>
    <scope>NUCLEOTIDE SEQUENCE</scope>
</reference>
<evidence type="ECO:0000313" key="1">
    <source>
        <dbReference type="EMBL" id="KKK74311.1"/>
    </source>
</evidence>
<protein>
    <submittedName>
        <fullName evidence="1">Uncharacterized protein</fullName>
    </submittedName>
</protein>
<dbReference type="EMBL" id="LAZR01056378">
    <property type="protein sequence ID" value="KKK74311.1"/>
    <property type="molecule type" value="Genomic_DNA"/>
</dbReference>
<organism evidence="1">
    <name type="scientific">marine sediment metagenome</name>
    <dbReference type="NCBI Taxonomy" id="412755"/>
    <lineage>
        <taxon>unclassified sequences</taxon>
        <taxon>metagenomes</taxon>
        <taxon>ecological metagenomes</taxon>
    </lineage>
</organism>
<sequence>MSEEIAVLLSQQKPFDDAPDLCS</sequence>
<dbReference type="AlphaFoldDB" id="A0A0F9AQ19"/>
<accession>A0A0F9AQ19</accession>
<proteinExistence type="predicted"/>
<name>A0A0F9AQ19_9ZZZZ</name>
<gene>
    <name evidence="1" type="ORF">LCGC14_2885070</name>
</gene>
<feature type="non-terminal residue" evidence="1">
    <location>
        <position position="23"/>
    </location>
</feature>
<comment type="caution">
    <text evidence="1">The sequence shown here is derived from an EMBL/GenBank/DDBJ whole genome shotgun (WGS) entry which is preliminary data.</text>
</comment>